<feature type="domain" description="EamA" evidence="2">
    <location>
        <begin position="142"/>
        <end position="273"/>
    </location>
</feature>
<feature type="transmembrane region" description="Helical" evidence="1">
    <location>
        <begin position="255"/>
        <end position="273"/>
    </location>
</feature>
<dbReference type="GO" id="GO:0016020">
    <property type="term" value="C:membrane"/>
    <property type="evidence" value="ECO:0007669"/>
    <property type="project" value="InterPro"/>
</dbReference>
<evidence type="ECO:0000313" key="3">
    <source>
        <dbReference type="EMBL" id="SVA00319.1"/>
    </source>
</evidence>
<reference evidence="3" key="1">
    <citation type="submission" date="2018-05" db="EMBL/GenBank/DDBJ databases">
        <authorList>
            <person name="Lanie J.A."/>
            <person name="Ng W.-L."/>
            <person name="Kazmierczak K.M."/>
            <person name="Andrzejewski T.M."/>
            <person name="Davidsen T.M."/>
            <person name="Wayne K.J."/>
            <person name="Tettelin H."/>
            <person name="Glass J.I."/>
            <person name="Rusch D."/>
            <person name="Podicherti R."/>
            <person name="Tsui H.-C.T."/>
            <person name="Winkler M.E."/>
        </authorList>
    </citation>
    <scope>NUCLEOTIDE SEQUENCE</scope>
</reference>
<feature type="transmembrane region" description="Helical" evidence="1">
    <location>
        <begin position="30"/>
        <end position="48"/>
    </location>
</feature>
<dbReference type="SUPFAM" id="SSF103481">
    <property type="entry name" value="Multidrug resistance efflux transporter EmrE"/>
    <property type="match status" value="1"/>
</dbReference>
<feature type="transmembrane region" description="Helical" evidence="1">
    <location>
        <begin position="87"/>
        <end position="107"/>
    </location>
</feature>
<dbReference type="EMBL" id="UINC01002789">
    <property type="protein sequence ID" value="SVA00319.1"/>
    <property type="molecule type" value="Genomic_DNA"/>
</dbReference>
<evidence type="ECO:0000259" key="2">
    <source>
        <dbReference type="Pfam" id="PF00892"/>
    </source>
</evidence>
<protein>
    <recommendedName>
        <fullName evidence="2">EamA domain-containing protein</fullName>
    </recommendedName>
</protein>
<feature type="transmembrane region" description="Helical" evidence="1">
    <location>
        <begin position="144"/>
        <end position="162"/>
    </location>
</feature>
<name>A0A381SA13_9ZZZZ</name>
<evidence type="ECO:0000256" key="1">
    <source>
        <dbReference type="SAM" id="Phobius"/>
    </source>
</evidence>
<keyword evidence="1" id="KW-0812">Transmembrane</keyword>
<dbReference type="InterPro" id="IPR000620">
    <property type="entry name" value="EamA_dom"/>
</dbReference>
<keyword evidence="1" id="KW-0472">Membrane</keyword>
<feature type="transmembrane region" description="Helical" evidence="1">
    <location>
        <begin position="200"/>
        <end position="221"/>
    </location>
</feature>
<feature type="transmembrane region" description="Helical" evidence="1">
    <location>
        <begin position="228"/>
        <end position="249"/>
    </location>
</feature>
<organism evidence="3">
    <name type="scientific">marine metagenome</name>
    <dbReference type="NCBI Taxonomy" id="408172"/>
    <lineage>
        <taxon>unclassified sequences</taxon>
        <taxon>metagenomes</taxon>
        <taxon>ecological metagenomes</taxon>
    </lineage>
</organism>
<feature type="transmembrane region" description="Helical" evidence="1">
    <location>
        <begin position="174"/>
        <end position="194"/>
    </location>
</feature>
<sequence>MPIALGLLGSLVIGCSDFFARYVARRNHAATTAATGLIFASIAAVIVASLGPGRLLGSDYLLGCISGVASACALGLLYQGLAVSSVAVVSPIVAVMLGAVPMFWELITGTAPSAGVLVGVAVALIGLAITTFDPALGDRVKTGVILGFSSGLSFGIGMLFMAQTSTAGGLWPVVAQRSTACIILVLYCTIRGLPRFVRGYALRFSAAAGVLGSIGVLCYTAGFQRGSVTAVAIAASLFPIPTALLAATFDNDSLRWWQILGIGIVVAGIGLIVRG</sequence>
<dbReference type="InterPro" id="IPR037185">
    <property type="entry name" value="EmrE-like"/>
</dbReference>
<feature type="transmembrane region" description="Helical" evidence="1">
    <location>
        <begin position="114"/>
        <end position="132"/>
    </location>
</feature>
<proteinExistence type="predicted"/>
<gene>
    <name evidence="3" type="ORF">METZ01_LOCUS53173</name>
</gene>
<feature type="transmembrane region" description="Helical" evidence="1">
    <location>
        <begin position="60"/>
        <end position="81"/>
    </location>
</feature>
<dbReference type="AlphaFoldDB" id="A0A381SA13"/>
<keyword evidence="1" id="KW-1133">Transmembrane helix</keyword>
<accession>A0A381SA13</accession>
<dbReference type="Pfam" id="PF00892">
    <property type="entry name" value="EamA"/>
    <property type="match status" value="1"/>
</dbReference>